<comment type="caution">
    <text evidence="1">The sequence shown here is derived from an EMBL/GenBank/DDBJ whole genome shotgun (WGS) entry which is preliminary data.</text>
</comment>
<name>A0A1V2H6T3_9PROT</name>
<accession>A0A1V2H6T3</accession>
<dbReference type="Proteomes" id="UP000188879">
    <property type="component" value="Unassembled WGS sequence"/>
</dbReference>
<proteinExistence type="predicted"/>
<dbReference type="EMBL" id="MLCO01000032">
    <property type="protein sequence ID" value="ONG56971.1"/>
    <property type="molecule type" value="Genomic_DNA"/>
</dbReference>
<protein>
    <submittedName>
        <fullName evidence="1">Uncharacterized protein</fullName>
    </submittedName>
</protein>
<organism evidence="1 2">
    <name type="scientific">Teichococcus deserti</name>
    <dbReference type="NCBI Taxonomy" id="1817963"/>
    <lineage>
        <taxon>Bacteria</taxon>
        <taxon>Pseudomonadati</taxon>
        <taxon>Pseudomonadota</taxon>
        <taxon>Alphaproteobacteria</taxon>
        <taxon>Acetobacterales</taxon>
        <taxon>Roseomonadaceae</taxon>
        <taxon>Roseomonas</taxon>
    </lineage>
</organism>
<dbReference type="AlphaFoldDB" id="A0A1V2H6T3"/>
<dbReference type="RefSeq" id="WP_076956305.1">
    <property type="nucleotide sequence ID" value="NZ_MLCO01000032.1"/>
</dbReference>
<gene>
    <name evidence="1" type="ORF">BKE38_05090</name>
</gene>
<evidence type="ECO:0000313" key="1">
    <source>
        <dbReference type="EMBL" id="ONG56971.1"/>
    </source>
</evidence>
<evidence type="ECO:0000313" key="2">
    <source>
        <dbReference type="Proteomes" id="UP000188879"/>
    </source>
</evidence>
<reference evidence="1 2" key="1">
    <citation type="submission" date="2016-10" db="EMBL/GenBank/DDBJ databases">
        <title>Draft Genome sequence of Roseomonas sp. strain M3.</title>
        <authorList>
            <person name="Subhash Y."/>
            <person name="Lee S."/>
        </authorList>
    </citation>
    <scope>NUCLEOTIDE SEQUENCE [LARGE SCALE GENOMIC DNA]</scope>
    <source>
        <strain evidence="1 2">M3</strain>
    </source>
</reference>
<sequence>MNDAERSIERNPTDELPSDAIFPALRCYDGPHSQAPAPAVGETAYRMTWTVEGFVEAEFAGDAPGLDAEMNALLARVIGAIILPEAALEIPLADGTLELWGEDTAFDIERTGAATSEKAGIRFTQEFVFQVWTTRGNAFVETL</sequence>
<keyword evidence="2" id="KW-1185">Reference proteome</keyword>